<organism evidence="1 2">
    <name type="scientific">Pluteus cervinus</name>
    <dbReference type="NCBI Taxonomy" id="181527"/>
    <lineage>
        <taxon>Eukaryota</taxon>
        <taxon>Fungi</taxon>
        <taxon>Dikarya</taxon>
        <taxon>Basidiomycota</taxon>
        <taxon>Agaricomycotina</taxon>
        <taxon>Agaricomycetes</taxon>
        <taxon>Agaricomycetidae</taxon>
        <taxon>Agaricales</taxon>
        <taxon>Pluteineae</taxon>
        <taxon>Pluteaceae</taxon>
        <taxon>Pluteus</taxon>
    </lineage>
</organism>
<evidence type="ECO:0000313" key="1">
    <source>
        <dbReference type="EMBL" id="TFK67206.1"/>
    </source>
</evidence>
<sequence length="67" mass="6913">MAADPQCSAVAAAKARSGLSYAQIAEKVGTTEQHVVDICTGTTKPTAQEYSALAKALNITEELPPGH</sequence>
<dbReference type="EMBL" id="ML208382">
    <property type="protein sequence ID" value="TFK67206.1"/>
    <property type="molecule type" value="Genomic_DNA"/>
</dbReference>
<reference evidence="1 2" key="1">
    <citation type="journal article" date="2019" name="Nat. Ecol. Evol.">
        <title>Megaphylogeny resolves global patterns of mushroom evolution.</title>
        <authorList>
            <person name="Varga T."/>
            <person name="Krizsan K."/>
            <person name="Foldi C."/>
            <person name="Dima B."/>
            <person name="Sanchez-Garcia M."/>
            <person name="Sanchez-Ramirez S."/>
            <person name="Szollosi G.J."/>
            <person name="Szarkandi J.G."/>
            <person name="Papp V."/>
            <person name="Albert L."/>
            <person name="Andreopoulos W."/>
            <person name="Angelini C."/>
            <person name="Antonin V."/>
            <person name="Barry K.W."/>
            <person name="Bougher N.L."/>
            <person name="Buchanan P."/>
            <person name="Buyck B."/>
            <person name="Bense V."/>
            <person name="Catcheside P."/>
            <person name="Chovatia M."/>
            <person name="Cooper J."/>
            <person name="Damon W."/>
            <person name="Desjardin D."/>
            <person name="Finy P."/>
            <person name="Geml J."/>
            <person name="Haridas S."/>
            <person name="Hughes K."/>
            <person name="Justo A."/>
            <person name="Karasinski D."/>
            <person name="Kautmanova I."/>
            <person name="Kiss B."/>
            <person name="Kocsube S."/>
            <person name="Kotiranta H."/>
            <person name="LaButti K.M."/>
            <person name="Lechner B.E."/>
            <person name="Liimatainen K."/>
            <person name="Lipzen A."/>
            <person name="Lukacs Z."/>
            <person name="Mihaltcheva S."/>
            <person name="Morgado L.N."/>
            <person name="Niskanen T."/>
            <person name="Noordeloos M.E."/>
            <person name="Ohm R.A."/>
            <person name="Ortiz-Santana B."/>
            <person name="Ovrebo C."/>
            <person name="Racz N."/>
            <person name="Riley R."/>
            <person name="Savchenko A."/>
            <person name="Shiryaev A."/>
            <person name="Soop K."/>
            <person name="Spirin V."/>
            <person name="Szebenyi C."/>
            <person name="Tomsovsky M."/>
            <person name="Tulloss R.E."/>
            <person name="Uehling J."/>
            <person name="Grigoriev I.V."/>
            <person name="Vagvolgyi C."/>
            <person name="Papp T."/>
            <person name="Martin F.M."/>
            <person name="Miettinen O."/>
            <person name="Hibbett D.S."/>
            <person name="Nagy L.G."/>
        </authorList>
    </citation>
    <scope>NUCLEOTIDE SEQUENCE [LARGE SCALE GENOMIC DNA]</scope>
    <source>
        <strain evidence="1 2">NL-1719</strain>
    </source>
</reference>
<keyword evidence="2" id="KW-1185">Reference proteome</keyword>
<proteinExistence type="predicted"/>
<accession>A0ACD3ANB2</accession>
<protein>
    <submittedName>
        <fullName evidence="1">Uncharacterized protein</fullName>
    </submittedName>
</protein>
<evidence type="ECO:0000313" key="2">
    <source>
        <dbReference type="Proteomes" id="UP000308600"/>
    </source>
</evidence>
<name>A0ACD3ANB2_9AGAR</name>
<dbReference type="Proteomes" id="UP000308600">
    <property type="component" value="Unassembled WGS sequence"/>
</dbReference>
<gene>
    <name evidence="1" type="ORF">BDN72DRAFT_843377</name>
</gene>